<gene>
    <name evidence="1" type="ORF">OVA965_LOCUS34281</name>
    <name evidence="2" type="ORF">TMI583_LOCUS35198</name>
</gene>
<evidence type="ECO:0000313" key="2">
    <source>
        <dbReference type="EMBL" id="CAF4234056.1"/>
    </source>
</evidence>
<comment type="caution">
    <text evidence="1">The sequence shown here is derived from an EMBL/GenBank/DDBJ whole genome shotgun (WGS) entry which is preliminary data.</text>
</comment>
<accession>A0A8S2FDR0</accession>
<sequence length="134" mass="15204">NPLTVRTARYIQPINSLTCIFITLPKEVNVFVDLIQNIFICTCKPYVWSEISNYGWISQISQLSSSHDQIVTSKISTKSSNFYCKKRRIENDDNLLKIVYNPANGKETGSVPNYNQNDAELAVQDAASKAFHKQ</sequence>
<evidence type="ECO:0000313" key="3">
    <source>
        <dbReference type="Proteomes" id="UP000677228"/>
    </source>
</evidence>
<dbReference type="AlphaFoldDB" id="A0A8S2FDR0"/>
<dbReference type="EMBL" id="CAJNOK010028610">
    <property type="protein sequence ID" value="CAF1436932.1"/>
    <property type="molecule type" value="Genomic_DNA"/>
</dbReference>
<dbReference type="EMBL" id="CAJOBA010050412">
    <property type="protein sequence ID" value="CAF4234056.1"/>
    <property type="molecule type" value="Genomic_DNA"/>
</dbReference>
<reference evidence="1" key="1">
    <citation type="submission" date="2021-02" db="EMBL/GenBank/DDBJ databases">
        <authorList>
            <person name="Nowell W R."/>
        </authorList>
    </citation>
    <scope>NUCLEOTIDE SEQUENCE</scope>
</reference>
<evidence type="ECO:0000313" key="1">
    <source>
        <dbReference type="EMBL" id="CAF1436932.1"/>
    </source>
</evidence>
<protein>
    <submittedName>
        <fullName evidence="1">Uncharacterized protein</fullName>
    </submittedName>
</protein>
<proteinExistence type="predicted"/>
<feature type="non-terminal residue" evidence="1">
    <location>
        <position position="1"/>
    </location>
</feature>
<dbReference type="Proteomes" id="UP000682733">
    <property type="component" value="Unassembled WGS sequence"/>
</dbReference>
<name>A0A8S2FDR0_9BILA</name>
<dbReference type="Proteomes" id="UP000677228">
    <property type="component" value="Unassembled WGS sequence"/>
</dbReference>
<organism evidence="1 3">
    <name type="scientific">Didymodactylos carnosus</name>
    <dbReference type="NCBI Taxonomy" id="1234261"/>
    <lineage>
        <taxon>Eukaryota</taxon>
        <taxon>Metazoa</taxon>
        <taxon>Spiralia</taxon>
        <taxon>Gnathifera</taxon>
        <taxon>Rotifera</taxon>
        <taxon>Eurotatoria</taxon>
        <taxon>Bdelloidea</taxon>
        <taxon>Philodinida</taxon>
        <taxon>Philodinidae</taxon>
        <taxon>Didymodactylos</taxon>
    </lineage>
</organism>